<proteinExistence type="predicted"/>
<dbReference type="RefSeq" id="WP_194214430.1">
    <property type="nucleotide sequence ID" value="NZ_CP061205.1"/>
</dbReference>
<dbReference type="Proteomes" id="UP001595444">
    <property type="component" value="Unassembled WGS sequence"/>
</dbReference>
<gene>
    <name evidence="2" type="primary">lptC</name>
    <name evidence="2" type="ORF">ACFOKA_17765</name>
</gene>
<evidence type="ECO:0000313" key="2">
    <source>
        <dbReference type="EMBL" id="MFC3053751.1"/>
    </source>
</evidence>
<dbReference type="InterPro" id="IPR010664">
    <property type="entry name" value="LipoPS_assembly_LptC-rel"/>
</dbReference>
<comment type="caution">
    <text evidence="2">The sequence shown here is derived from an EMBL/GenBank/DDBJ whole genome shotgun (WGS) entry which is preliminary data.</text>
</comment>
<feature type="transmembrane region" description="Helical" evidence="1">
    <location>
        <begin position="21"/>
        <end position="44"/>
    </location>
</feature>
<accession>A0ABV7D9D0</accession>
<keyword evidence="1" id="KW-0472">Membrane</keyword>
<organism evidence="2 3">
    <name type="scientific">Kordiimonas pumila</name>
    <dbReference type="NCBI Taxonomy" id="2161677"/>
    <lineage>
        <taxon>Bacteria</taxon>
        <taxon>Pseudomonadati</taxon>
        <taxon>Pseudomonadota</taxon>
        <taxon>Alphaproteobacteria</taxon>
        <taxon>Kordiimonadales</taxon>
        <taxon>Kordiimonadaceae</taxon>
        <taxon>Kordiimonas</taxon>
    </lineage>
</organism>
<keyword evidence="3" id="KW-1185">Reference proteome</keyword>
<evidence type="ECO:0000256" key="1">
    <source>
        <dbReference type="SAM" id="Phobius"/>
    </source>
</evidence>
<protein>
    <submittedName>
        <fullName evidence="2">LPS export ABC transporter periplasmic protein LptC</fullName>
    </submittedName>
</protein>
<sequence length="209" mass="22688">MASTKDISTASGEKNWDRFIVLMQVILPLAALVLGTITVLWPFLNDQEVSFTLSTEDVAQGDTAVHMTNLHYVGTDAINRLFHVEAATGLQENPSSPRVRLNDIRAEMALDETGPAKVQARTGIYRTKENTLSLVGGVHFNTGSGYKLDMAGAEIDLKKHIATGQGAIQGSSKLGTLEANRIVIYADTEEAVFEGGIKLHIEPKRPENN</sequence>
<reference evidence="3" key="1">
    <citation type="journal article" date="2019" name="Int. J. Syst. Evol. Microbiol.">
        <title>The Global Catalogue of Microorganisms (GCM) 10K type strain sequencing project: providing services to taxonomists for standard genome sequencing and annotation.</title>
        <authorList>
            <consortium name="The Broad Institute Genomics Platform"/>
            <consortium name="The Broad Institute Genome Sequencing Center for Infectious Disease"/>
            <person name="Wu L."/>
            <person name="Ma J."/>
        </authorList>
    </citation>
    <scope>NUCLEOTIDE SEQUENCE [LARGE SCALE GENOMIC DNA]</scope>
    <source>
        <strain evidence="3">KCTC 62164</strain>
    </source>
</reference>
<evidence type="ECO:0000313" key="3">
    <source>
        <dbReference type="Proteomes" id="UP001595444"/>
    </source>
</evidence>
<dbReference type="Pfam" id="PF06835">
    <property type="entry name" value="LptC"/>
    <property type="match status" value="1"/>
</dbReference>
<dbReference type="EMBL" id="JBHRSL010000028">
    <property type="protein sequence ID" value="MFC3053751.1"/>
    <property type="molecule type" value="Genomic_DNA"/>
</dbReference>
<name>A0ABV7D9D0_9PROT</name>
<keyword evidence="1" id="KW-0812">Transmembrane</keyword>
<keyword evidence="1" id="KW-1133">Transmembrane helix</keyword>